<accession>A0ABW4RF56</accession>
<sequence length="149" mass="15973">MKIRSLPIQASLLQKIMLLLCVWLVLIPVLSAAAATQRVYQYNENGRLAVMYTATQKTTYAYDKNGNLISKQVEQGDYNSVVNPNAPTPTPAPEPTPEPTPAPTPTPTPEPAPDPTLVPPPVPTPAVQGLDIVLTVDSPTVEPTEPLVV</sequence>
<dbReference type="EMBL" id="JBHUEH010000007">
    <property type="protein sequence ID" value="MFD1884318.1"/>
    <property type="molecule type" value="Genomic_DNA"/>
</dbReference>
<evidence type="ECO:0000256" key="1">
    <source>
        <dbReference type="SAM" id="MobiDB-lite"/>
    </source>
</evidence>
<dbReference type="Proteomes" id="UP001597233">
    <property type="component" value="Unassembled WGS sequence"/>
</dbReference>
<feature type="non-terminal residue" evidence="2">
    <location>
        <position position="149"/>
    </location>
</feature>
<dbReference type="Gene3D" id="2.180.10.10">
    <property type="entry name" value="RHS repeat-associated core"/>
    <property type="match status" value="1"/>
</dbReference>
<dbReference type="NCBIfam" id="TIGR01643">
    <property type="entry name" value="YD_repeat_2x"/>
    <property type="match status" value="1"/>
</dbReference>
<protein>
    <recommendedName>
        <fullName evidence="4">YD repeat-containing protein</fullName>
    </recommendedName>
</protein>
<dbReference type="InterPro" id="IPR006530">
    <property type="entry name" value="YD"/>
</dbReference>
<keyword evidence="3" id="KW-1185">Reference proteome</keyword>
<dbReference type="RefSeq" id="WP_377780878.1">
    <property type="nucleotide sequence ID" value="NZ_JBHUEH010000007.1"/>
</dbReference>
<evidence type="ECO:0000313" key="3">
    <source>
        <dbReference type="Proteomes" id="UP001597233"/>
    </source>
</evidence>
<comment type="caution">
    <text evidence="2">The sequence shown here is derived from an EMBL/GenBank/DDBJ whole genome shotgun (WGS) entry which is preliminary data.</text>
</comment>
<evidence type="ECO:0000313" key="2">
    <source>
        <dbReference type="EMBL" id="MFD1884318.1"/>
    </source>
</evidence>
<reference evidence="3" key="1">
    <citation type="journal article" date="2019" name="Int. J. Syst. Evol. Microbiol.">
        <title>The Global Catalogue of Microorganisms (GCM) 10K type strain sequencing project: providing services to taxonomists for standard genome sequencing and annotation.</title>
        <authorList>
            <consortium name="The Broad Institute Genomics Platform"/>
            <consortium name="The Broad Institute Genome Sequencing Center for Infectious Disease"/>
            <person name="Wu L."/>
            <person name="Ma J."/>
        </authorList>
    </citation>
    <scope>NUCLEOTIDE SEQUENCE [LARGE SCALE GENOMIC DNA]</scope>
    <source>
        <strain evidence="3">CCUG 54950</strain>
    </source>
</reference>
<proteinExistence type="predicted"/>
<feature type="compositionally biased region" description="Pro residues" evidence="1">
    <location>
        <begin position="86"/>
        <end position="124"/>
    </location>
</feature>
<name>A0ABW4RF56_9BACL</name>
<evidence type="ECO:0008006" key="4">
    <source>
        <dbReference type="Google" id="ProtNLM"/>
    </source>
</evidence>
<feature type="region of interest" description="Disordered" evidence="1">
    <location>
        <begin position="73"/>
        <end position="126"/>
    </location>
</feature>
<dbReference type="InterPro" id="IPR031325">
    <property type="entry name" value="RHS_repeat"/>
</dbReference>
<gene>
    <name evidence="2" type="ORF">ACFSC9_02165</name>
</gene>
<dbReference type="Pfam" id="PF05593">
    <property type="entry name" value="RHS_repeat"/>
    <property type="match status" value="1"/>
</dbReference>
<organism evidence="2 3">
    <name type="scientific">Paenibacillus wenxiniae</name>
    <dbReference type="NCBI Taxonomy" id="1636843"/>
    <lineage>
        <taxon>Bacteria</taxon>
        <taxon>Bacillati</taxon>
        <taxon>Bacillota</taxon>
        <taxon>Bacilli</taxon>
        <taxon>Bacillales</taxon>
        <taxon>Paenibacillaceae</taxon>
        <taxon>Paenibacillus</taxon>
    </lineage>
</organism>